<sequence length="94" mass="11210">LTPRTGSVPYMAPEVADCRAYDCQCDVFSFAILLWEVLALKAAYKGYSRREFLERVVRKQERPQLNRNWPPLTRLMIREAWEHDPEKRPDMKRV</sequence>
<name>A0A8J9XB15_PHATR</name>
<dbReference type="Pfam" id="PF07714">
    <property type="entry name" value="PK_Tyr_Ser-Thr"/>
    <property type="match status" value="1"/>
</dbReference>
<dbReference type="GO" id="GO:0007254">
    <property type="term" value="P:JNK cascade"/>
    <property type="evidence" value="ECO:0007669"/>
    <property type="project" value="TreeGrafter"/>
</dbReference>
<dbReference type="AlphaFoldDB" id="A0A8J9XB15"/>
<proteinExistence type="predicted"/>
<dbReference type="InterPro" id="IPR000719">
    <property type="entry name" value="Prot_kinase_dom"/>
</dbReference>
<feature type="domain" description="Protein kinase" evidence="6">
    <location>
        <begin position="1"/>
        <end position="94"/>
    </location>
</feature>
<evidence type="ECO:0000256" key="5">
    <source>
        <dbReference type="ARBA" id="ARBA00022840"/>
    </source>
</evidence>
<evidence type="ECO:0000313" key="7">
    <source>
        <dbReference type="EMBL" id="CAG9289925.1"/>
    </source>
</evidence>
<feature type="non-terminal residue" evidence="7">
    <location>
        <position position="1"/>
    </location>
</feature>
<protein>
    <recommendedName>
        <fullName evidence="6">Protein kinase domain-containing protein</fullName>
    </recommendedName>
</protein>
<accession>A0A8J9XB15</accession>
<keyword evidence="2" id="KW-0808">Transferase</keyword>
<dbReference type="InterPro" id="IPR001245">
    <property type="entry name" value="Ser-Thr/Tyr_kinase_cat_dom"/>
</dbReference>
<evidence type="ECO:0000256" key="4">
    <source>
        <dbReference type="ARBA" id="ARBA00022777"/>
    </source>
</evidence>
<dbReference type="GO" id="GO:0005524">
    <property type="term" value="F:ATP binding"/>
    <property type="evidence" value="ECO:0007669"/>
    <property type="project" value="UniProtKB-KW"/>
</dbReference>
<dbReference type="Proteomes" id="UP000836788">
    <property type="component" value="Chromosome 5"/>
</dbReference>
<feature type="non-terminal residue" evidence="7">
    <location>
        <position position="94"/>
    </location>
</feature>
<evidence type="ECO:0000259" key="6">
    <source>
        <dbReference type="PROSITE" id="PS50011"/>
    </source>
</evidence>
<organism evidence="7">
    <name type="scientific">Phaeodactylum tricornutum</name>
    <name type="common">Diatom</name>
    <dbReference type="NCBI Taxonomy" id="2850"/>
    <lineage>
        <taxon>Eukaryota</taxon>
        <taxon>Sar</taxon>
        <taxon>Stramenopiles</taxon>
        <taxon>Ochrophyta</taxon>
        <taxon>Bacillariophyta</taxon>
        <taxon>Bacillariophyceae</taxon>
        <taxon>Bacillariophycidae</taxon>
        <taxon>Naviculales</taxon>
        <taxon>Phaeodactylaceae</taxon>
        <taxon>Phaeodactylum</taxon>
    </lineage>
</organism>
<dbReference type="GO" id="GO:0004709">
    <property type="term" value="F:MAP kinase kinase kinase activity"/>
    <property type="evidence" value="ECO:0007669"/>
    <property type="project" value="TreeGrafter"/>
</dbReference>
<reference evidence="7" key="1">
    <citation type="submission" date="2022-02" db="EMBL/GenBank/DDBJ databases">
        <authorList>
            <person name="Giguere J D."/>
        </authorList>
    </citation>
    <scope>NUCLEOTIDE SEQUENCE</scope>
    <source>
        <strain evidence="7">CCAP 1055/1</strain>
    </source>
</reference>
<dbReference type="PANTHER" id="PTHR46716">
    <property type="entry name" value="MITOGEN-ACTIVATED PROTEIN KINASE KINASE KINASE 7"/>
    <property type="match status" value="1"/>
</dbReference>
<evidence type="ECO:0000256" key="3">
    <source>
        <dbReference type="ARBA" id="ARBA00022741"/>
    </source>
</evidence>
<dbReference type="PROSITE" id="PS50011">
    <property type="entry name" value="PROTEIN_KINASE_DOM"/>
    <property type="match status" value="1"/>
</dbReference>
<evidence type="ECO:0000256" key="2">
    <source>
        <dbReference type="ARBA" id="ARBA00022679"/>
    </source>
</evidence>
<dbReference type="GO" id="GO:0006955">
    <property type="term" value="P:immune response"/>
    <property type="evidence" value="ECO:0007669"/>
    <property type="project" value="TreeGrafter"/>
</dbReference>
<keyword evidence="4" id="KW-0418">Kinase</keyword>
<keyword evidence="1" id="KW-0723">Serine/threonine-protein kinase</keyword>
<dbReference type="SUPFAM" id="SSF56112">
    <property type="entry name" value="Protein kinase-like (PK-like)"/>
    <property type="match status" value="1"/>
</dbReference>
<dbReference type="EMBL" id="OU594946">
    <property type="protein sequence ID" value="CAG9289925.1"/>
    <property type="molecule type" value="Genomic_DNA"/>
</dbReference>
<keyword evidence="5" id="KW-0067">ATP-binding</keyword>
<dbReference type="PANTHER" id="PTHR46716:SF1">
    <property type="entry name" value="MITOGEN-ACTIVATED PROTEIN KINASE KINASE KINASE 7"/>
    <property type="match status" value="1"/>
</dbReference>
<keyword evidence="3" id="KW-0547">Nucleotide-binding</keyword>
<gene>
    <name evidence="7" type="ORF">PTTT1_LOCUS43190</name>
</gene>
<dbReference type="InterPro" id="IPR011009">
    <property type="entry name" value="Kinase-like_dom_sf"/>
</dbReference>
<evidence type="ECO:0000256" key="1">
    <source>
        <dbReference type="ARBA" id="ARBA00022527"/>
    </source>
</evidence>
<dbReference type="Gene3D" id="1.10.510.10">
    <property type="entry name" value="Transferase(Phosphotransferase) domain 1"/>
    <property type="match status" value="1"/>
</dbReference>